<dbReference type="InterPro" id="IPR051448">
    <property type="entry name" value="CdaR-like_regulators"/>
</dbReference>
<dbReference type="GeneID" id="84311302"/>
<evidence type="ECO:0000313" key="4">
    <source>
        <dbReference type="Proteomes" id="UP000298111"/>
    </source>
</evidence>
<gene>
    <name evidence="3" type="ORF">D8771_21780</name>
</gene>
<protein>
    <submittedName>
        <fullName evidence="3">PucR family transcriptional regulator</fullName>
    </submittedName>
</protein>
<dbReference type="RefSeq" id="WP_135567311.1">
    <property type="nucleotide sequence ID" value="NZ_CP103060.1"/>
</dbReference>
<feature type="compositionally biased region" description="Low complexity" evidence="1">
    <location>
        <begin position="407"/>
        <end position="427"/>
    </location>
</feature>
<dbReference type="Pfam" id="PF13556">
    <property type="entry name" value="HTH_30"/>
    <property type="match status" value="1"/>
</dbReference>
<feature type="compositionally biased region" description="Pro residues" evidence="1">
    <location>
        <begin position="489"/>
        <end position="503"/>
    </location>
</feature>
<name>A0A8H1L946_9ACTN</name>
<feature type="region of interest" description="Disordered" evidence="1">
    <location>
        <begin position="477"/>
        <end position="510"/>
    </location>
</feature>
<accession>A0A8H1L946</accession>
<reference evidence="3 4" key="1">
    <citation type="submission" date="2018-10" db="EMBL/GenBank/DDBJ databases">
        <title>Isolation of pseudouridimycin from Streptomyces albus DSM 40763.</title>
        <authorList>
            <person name="Rosenqvist P."/>
            <person name="Metsae-Ketelae M."/>
            <person name="Virta P."/>
        </authorList>
    </citation>
    <scope>NUCLEOTIDE SEQUENCE [LARGE SCALE GENOMIC DNA]</scope>
    <source>
        <strain evidence="3 4">DSM 40763</strain>
    </source>
</reference>
<comment type="caution">
    <text evidence="3">The sequence shown here is derived from an EMBL/GenBank/DDBJ whole genome shotgun (WGS) entry which is preliminary data.</text>
</comment>
<dbReference type="EMBL" id="RCIY01000069">
    <property type="protein sequence ID" value="TGG80433.1"/>
    <property type="molecule type" value="Genomic_DNA"/>
</dbReference>
<dbReference type="InterPro" id="IPR042070">
    <property type="entry name" value="PucR_C-HTH_sf"/>
</dbReference>
<dbReference type="InterPro" id="IPR025736">
    <property type="entry name" value="PucR_C-HTH_dom"/>
</dbReference>
<evidence type="ECO:0000259" key="2">
    <source>
        <dbReference type="Pfam" id="PF13556"/>
    </source>
</evidence>
<feature type="region of interest" description="Disordered" evidence="1">
    <location>
        <begin position="390"/>
        <end position="427"/>
    </location>
</feature>
<evidence type="ECO:0000313" key="3">
    <source>
        <dbReference type="EMBL" id="TGG80433.1"/>
    </source>
</evidence>
<dbReference type="Gene3D" id="1.10.10.2840">
    <property type="entry name" value="PucR C-terminal helix-turn-helix domain"/>
    <property type="match status" value="1"/>
</dbReference>
<feature type="compositionally biased region" description="Polar residues" evidence="1">
    <location>
        <begin position="1"/>
        <end position="13"/>
    </location>
</feature>
<dbReference type="PANTHER" id="PTHR33744">
    <property type="entry name" value="CARBOHYDRATE DIACID REGULATOR"/>
    <property type="match status" value="1"/>
</dbReference>
<evidence type="ECO:0000256" key="1">
    <source>
        <dbReference type="SAM" id="MobiDB-lite"/>
    </source>
</evidence>
<feature type="region of interest" description="Disordered" evidence="1">
    <location>
        <begin position="1"/>
        <end position="31"/>
    </location>
</feature>
<dbReference type="AlphaFoldDB" id="A0A8H1L946"/>
<dbReference type="PANTHER" id="PTHR33744:SF17">
    <property type="entry name" value="CONSERVED PROTEIN"/>
    <property type="match status" value="1"/>
</dbReference>
<organism evidence="3 4">
    <name type="scientific">Streptomyces albus</name>
    <dbReference type="NCBI Taxonomy" id="1888"/>
    <lineage>
        <taxon>Bacteria</taxon>
        <taxon>Bacillati</taxon>
        <taxon>Actinomycetota</taxon>
        <taxon>Actinomycetes</taxon>
        <taxon>Kitasatosporales</taxon>
        <taxon>Streptomycetaceae</taxon>
        <taxon>Streptomyces</taxon>
    </lineage>
</organism>
<feature type="domain" description="PucR C-terminal helix-turn-helix" evidence="2">
    <location>
        <begin position="557"/>
        <end position="615"/>
    </location>
</feature>
<sequence length="633" mass="65679">MASSIPASEPQSTAPGPGPAPEGPEGPEERQARVPTLGSLLAAGAGEALELVCAPRGRDVPVRGVGVFDSGETFAAQGQVLVAAGVDDSSDVAPMVLRSAARAGAVAVVTRRGAGGPGRRLLELAEETGTALLTRAPWIEWTELIGMLRAALAHRGGPAGPEAATDVPLGDLPALARALAELVGGAVTIEDPDSRVLAYSPTENGADPLRRLTILGGQVPRWRLDELAASGFLRTLWASDDVVHRPAEERFSERLAIAVRAGEEVLGSIWAAADGRPLPPDARQALREAARTAAPHLLHHRLRHQTGATRRRQAVRALLEGAGDARSAAATLGLALGTPCVVLAVTTDAVHGEGTAHDRALRLASLQVSAHQPPGFALRTDDRLDVLLPLPDGREERSHGPRPPADATGSAVAEGAGESGTEGTAPQARRLALQLAAAVREAGVGPLVAIGAARPGLTRAGESREVAHLVLQVLRDRRTRAAPEGRTAAPPPDGHPAGPPPKGGPGTVPALEVAGENDVREALDALRVVRAVAGLTPRVDGPVRDLLAHDAEHRSDLAPTLAAYLSRFGDVASTARQLGVHPNTLRYRLRRLRTRFGLDLDDPDVRLLAELGLRAAGLYPAPGGGPSRPAEPF</sequence>
<dbReference type="Proteomes" id="UP000298111">
    <property type="component" value="Unassembled WGS sequence"/>
</dbReference>
<proteinExistence type="predicted"/>